<protein>
    <recommendedName>
        <fullName evidence="3">Endonuclease/exonuclease/phosphatase domain-containing protein</fullName>
    </recommendedName>
</protein>
<dbReference type="AlphaFoldDB" id="A0AAR5PC88"/>
<accession>A0AAR5PC88</accession>
<dbReference type="EnsemblMetazoa" id="XM_019903131.1">
    <property type="protein sequence ID" value="XP_019758690.1"/>
    <property type="gene ID" value="LOC109536773"/>
</dbReference>
<evidence type="ECO:0000313" key="1">
    <source>
        <dbReference type="EnsemblMetazoa" id="XP_019758690.1"/>
    </source>
</evidence>
<reference evidence="2" key="1">
    <citation type="journal article" date="2013" name="Genome Biol.">
        <title>Draft genome of the mountain pine beetle, Dendroctonus ponderosae Hopkins, a major forest pest.</title>
        <authorList>
            <person name="Keeling C.I."/>
            <person name="Yuen M.M."/>
            <person name="Liao N.Y."/>
            <person name="Docking T.R."/>
            <person name="Chan S.K."/>
            <person name="Taylor G.A."/>
            <person name="Palmquist D.L."/>
            <person name="Jackman S.D."/>
            <person name="Nguyen A."/>
            <person name="Li M."/>
            <person name="Henderson H."/>
            <person name="Janes J.K."/>
            <person name="Zhao Y."/>
            <person name="Pandoh P."/>
            <person name="Moore R."/>
            <person name="Sperling F.A."/>
            <person name="Huber D.P."/>
            <person name="Birol I."/>
            <person name="Jones S.J."/>
            <person name="Bohlmann J."/>
        </authorList>
    </citation>
    <scope>NUCLEOTIDE SEQUENCE</scope>
</reference>
<evidence type="ECO:0000313" key="2">
    <source>
        <dbReference type="Proteomes" id="UP000019118"/>
    </source>
</evidence>
<organism evidence="1 2">
    <name type="scientific">Dendroctonus ponderosae</name>
    <name type="common">Mountain pine beetle</name>
    <dbReference type="NCBI Taxonomy" id="77166"/>
    <lineage>
        <taxon>Eukaryota</taxon>
        <taxon>Metazoa</taxon>
        <taxon>Ecdysozoa</taxon>
        <taxon>Arthropoda</taxon>
        <taxon>Hexapoda</taxon>
        <taxon>Insecta</taxon>
        <taxon>Pterygota</taxon>
        <taxon>Neoptera</taxon>
        <taxon>Endopterygota</taxon>
        <taxon>Coleoptera</taxon>
        <taxon>Polyphaga</taxon>
        <taxon>Cucujiformia</taxon>
        <taxon>Curculionidae</taxon>
        <taxon>Scolytinae</taxon>
        <taxon>Dendroctonus</taxon>
    </lineage>
</organism>
<name>A0AAR5PC88_DENPD</name>
<sequence>MIKYIQSYNGISAFATLELSKDYRIKIIQIYAPTSTHEDEEVEIIYEDIGKALDKGKCNNDFVIGDFNATVGKKLFDDGPYISNQGLGEIINMSSWVSHGDIYYATNDFTQ</sequence>
<reference evidence="1" key="2">
    <citation type="submission" date="2024-08" db="UniProtKB">
        <authorList>
            <consortium name="EnsemblMetazoa"/>
        </authorList>
    </citation>
    <scope>IDENTIFICATION</scope>
</reference>
<evidence type="ECO:0008006" key="3">
    <source>
        <dbReference type="Google" id="ProtNLM"/>
    </source>
</evidence>
<proteinExistence type="predicted"/>
<keyword evidence="2" id="KW-1185">Reference proteome</keyword>
<dbReference type="Proteomes" id="UP000019118">
    <property type="component" value="Unassembled WGS sequence"/>
</dbReference>